<evidence type="ECO:0000256" key="5">
    <source>
        <dbReference type="ARBA" id="ARBA00023141"/>
    </source>
</evidence>
<evidence type="ECO:0000259" key="8">
    <source>
        <dbReference type="Pfam" id="PF00275"/>
    </source>
</evidence>
<comment type="function">
    <text evidence="7">Catalyzes the transfer of the enolpyruvyl moiety of phosphoenolpyruvate (PEP) to the 5-hydroxyl of shikimate-3-phosphate (S3P) to produce enolpyruvyl shikimate-3-phosphate and inorganic phosphate.</text>
</comment>
<feature type="binding site" evidence="7">
    <location>
        <position position="21"/>
    </location>
    <ligand>
        <name>3-phosphoshikimate</name>
        <dbReference type="ChEBI" id="CHEBI:145989"/>
    </ligand>
</feature>
<dbReference type="GO" id="GO:0008652">
    <property type="term" value="P:amino acid biosynthetic process"/>
    <property type="evidence" value="ECO:0007669"/>
    <property type="project" value="UniProtKB-KW"/>
</dbReference>
<dbReference type="GO" id="GO:0009073">
    <property type="term" value="P:aromatic amino acid family biosynthetic process"/>
    <property type="evidence" value="ECO:0007669"/>
    <property type="project" value="UniProtKB-KW"/>
</dbReference>
<feature type="binding site" evidence="7">
    <location>
        <position position="25"/>
    </location>
    <ligand>
        <name>3-phosphoshikimate</name>
        <dbReference type="ChEBI" id="CHEBI:145989"/>
    </ligand>
</feature>
<comment type="pathway">
    <text evidence="1 7">Metabolic intermediate biosynthesis; chorismate biosynthesis; chorismate from D-erythrose 4-phosphate and phosphoenolpyruvate: step 6/7.</text>
</comment>
<feature type="active site" description="Proton acceptor" evidence="7">
    <location>
        <position position="311"/>
    </location>
</feature>
<comment type="similarity">
    <text evidence="2 7">Belongs to the EPSP synthase family.</text>
</comment>
<evidence type="ECO:0000313" key="10">
    <source>
        <dbReference type="Proteomes" id="UP000295164"/>
    </source>
</evidence>
<reference evidence="9 10" key="1">
    <citation type="submission" date="2019-03" db="EMBL/GenBank/DDBJ databases">
        <authorList>
            <person name="Kim M.K.M."/>
        </authorList>
    </citation>
    <scope>NUCLEOTIDE SEQUENCE [LARGE SCALE GENOMIC DNA]</scope>
    <source>
        <strain evidence="9 10">17J68-15</strain>
    </source>
</reference>
<gene>
    <name evidence="7 9" type="primary">aroA</name>
    <name evidence="9" type="ORF">E0486_01755</name>
</gene>
<feature type="binding site" evidence="7">
    <location>
        <position position="311"/>
    </location>
    <ligand>
        <name>3-phosphoshikimate</name>
        <dbReference type="ChEBI" id="CHEBI:145989"/>
    </ligand>
</feature>
<dbReference type="NCBIfam" id="TIGR01356">
    <property type="entry name" value="aroA"/>
    <property type="match status" value="1"/>
</dbReference>
<feature type="binding site" evidence="7">
    <location>
        <position position="342"/>
    </location>
    <ligand>
        <name>phosphoenolpyruvate</name>
        <dbReference type="ChEBI" id="CHEBI:58702"/>
    </ligand>
</feature>
<dbReference type="EC" id="2.5.1.19" evidence="7"/>
<feature type="binding site" evidence="7">
    <location>
        <position position="338"/>
    </location>
    <ligand>
        <name>3-phosphoshikimate</name>
        <dbReference type="ChEBI" id="CHEBI:145989"/>
    </ligand>
</feature>
<dbReference type="InterPro" id="IPR013792">
    <property type="entry name" value="RNA3'P_cycl/enolpyr_Trfase_a/b"/>
</dbReference>
<keyword evidence="4 7" id="KW-0808">Transferase</keyword>
<dbReference type="InterPro" id="IPR001986">
    <property type="entry name" value="Enolpyruvate_Tfrase_dom"/>
</dbReference>
<name>A0A4R4E468_9BACT</name>
<evidence type="ECO:0000256" key="6">
    <source>
        <dbReference type="ARBA" id="ARBA00044633"/>
    </source>
</evidence>
<feature type="binding site" evidence="7">
    <location>
        <position position="164"/>
    </location>
    <ligand>
        <name>3-phosphoshikimate</name>
        <dbReference type="ChEBI" id="CHEBI:145989"/>
    </ligand>
</feature>
<dbReference type="GO" id="GO:0003866">
    <property type="term" value="F:3-phosphoshikimate 1-carboxyvinyltransferase activity"/>
    <property type="evidence" value="ECO:0007669"/>
    <property type="project" value="UniProtKB-UniRule"/>
</dbReference>
<keyword evidence="7" id="KW-0963">Cytoplasm</keyword>
<evidence type="ECO:0000256" key="4">
    <source>
        <dbReference type="ARBA" id="ARBA00022679"/>
    </source>
</evidence>
<feature type="binding site" evidence="7">
    <location>
        <position position="163"/>
    </location>
    <ligand>
        <name>3-phosphoshikimate</name>
        <dbReference type="ChEBI" id="CHEBI:145989"/>
    </ligand>
</feature>
<comment type="subcellular location">
    <subcellularLocation>
        <location evidence="7">Cytoplasm</location>
    </subcellularLocation>
</comment>
<comment type="catalytic activity">
    <reaction evidence="6">
        <text>3-phosphoshikimate + phosphoenolpyruvate = 5-O-(1-carboxyvinyl)-3-phosphoshikimate + phosphate</text>
        <dbReference type="Rhea" id="RHEA:21256"/>
        <dbReference type="ChEBI" id="CHEBI:43474"/>
        <dbReference type="ChEBI" id="CHEBI:57701"/>
        <dbReference type="ChEBI" id="CHEBI:58702"/>
        <dbReference type="ChEBI" id="CHEBI:145989"/>
        <dbReference type="EC" id="2.5.1.19"/>
    </reaction>
    <physiologicalReaction direction="left-to-right" evidence="6">
        <dbReference type="Rhea" id="RHEA:21257"/>
    </physiologicalReaction>
</comment>
<keyword evidence="5 7" id="KW-0057">Aromatic amino acid biosynthesis</keyword>
<feature type="binding site" evidence="7">
    <location>
        <position position="20"/>
    </location>
    <ligand>
        <name>phosphoenolpyruvate</name>
        <dbReference type="ChEBI" id="CHEBI:58702"/>
    </ligand>
</feature>
<sequence length="434" mass="45545">MEAIVSPSRVSGIYTPPASKSAMQRACAAALLHPGTTVVNHPGRSEDDAAALRIVGQLGAQVSDHGDRIGIASTGHPQLPQQPLIDCGESGLSIRMFTPIAALVDGPLQLTGRGSLLQRPMQFFAEVLPQLGVPTTLNKGLLPISINGPLQPGDIEIDGSQSSQYLTGLLMAYGAAAHTGATIRVRDLKSKPYVDLTLALMQHFGMNVPRNEGYEAFVFGPSKPRAQSVVTYTVEADWSGAAFGLVAGAIAGRLEVNGLDVFSEQADKNILQVLIQAGIPLSVREDGITVGSDSLPGKGRGWAFNATDCPDLFPPLVALAAFCDGTSVIEGVSRLAHKESNRALTLQEEFGKLGLTVELQDDLMIIRGGCPLRGGVVSARHDHRIAMALAVAALRAEGPVTITGAEAVGKSYPQFWQHLQQLGAAVSLTGQSTA</sequence>
<evidence type="ECO:0000256" key="2">
    <source>
        <dbReference type="ARBA" id="ARBA00009948"/>
    </source>
</evidence>
<dbReference type="UniPathway" id="UPA00053">
    <property type="reaction ID" value="UER00089"/>
</dbReference>
<feature type="domain" description="Enolpyruvate transferase" evidence="8">
    <location>
        <begin position="7"/>
        <end position="419"/>
    </location>
</feature>
<dbReference type="InterPro" id="IPR006264">
    <property type="entry name" value="EPSP_synthase"/>
</dbReference>
<proteinExistence type="inferred from homology"/>
<dbReference type="OrthoDB" id="9809920at2"/>
<feature type="binding site" evidence="7">
    <location>
        <position position="410"/>
    </location>
    <ligand>
        <name>phosphoenolpyruvate</name>
        <dbReference type="ChEBI" id="CHEBI:58702"/>
    </ligand>
</feature>
<dbReference type="PANTHER" id="PTHR21090:SF5">
    <property type="entry name" value="PENTAFUNCTIONAL AROM POLYPEPTIDE"/>
    <property type="match status" value="1"/>
</dbReference>
<dbReference type="PIRSF" id="PIRSF000505">
    <property type="entry name" value="EPSPS"/>
    <property type="match status" value="1"/>
</dbReference>
<feature type="binding site" evidence="7">
    <location>
        <position position="384"/>
    </location>
    <ligand>
        <name>phosphoenolpyruvate</name>
        <dbReference type="ChEBI" id="CHEBI:58702"/>
    </ligand>
</feature>
<dbReference type="CDD" id="cd01556">
    <property type="entry name" value="EPSP_synthase"/>
    <property type="match status" value="1"/>
</dbReference>
<comment type="caution">
    <text evidence="7">Lacks conserved residue(s) required for the propagation of feature annotation.</text>
</comment>
<organism evidence="9 10">
    <name type="scientific">Flaviaesturariibacter aridisoli</name>
    <dbReference type="NCBI Taxonomy" id="2545761"/>
    <lineage>
        <taxon>Bacteria</taxon>
        <taxon>Pseudomonadati</taxon>
        <taxon>Bacteroidota</taxon>
        <taxon>Chitinophagia</taxon>
        <taxon>Chitinophagales</taxon>
        <taxon>Chitinophagaceae</taxon>
        <taxon>Flaviaestuariibacter</taxon>
    </lineage>
</organism>
<feature type="binding site" evidence="7">
    <location>
        <position position="162"/>
    </location>
    <ligand>
        <name>3-phosphoshikimate</name>
        <dbReference type="ChEBI" id="CHEBI:145989"/>
    </ligand>
</feature>
<comment type="caution">
    <text evidence="9">The sequence shown here is derived from an EMBL/GenBank/DDBJ whole genome shotgun (WGS) entry which is preliminary data.</text>
</comment>
<feature type="binding site" evidence="7">
    <location>
        <position position="164"/>
    </location>
    <ligand>
        <name>phosphoenolpyruvate</name>
        <dbReference type="ChEBI" id="CHEBI:58702"/>
    </ligand>
</feature>
<protein>
    <recommendedName>
        <fullName evidence="7">3-phosphoshikimate 1-carboxyvinyltransferase</fullName>
        <ecNumber evidence="7">2.5.1.19</ecNumber>
    </recommendedName>
    <alternativeName>
        <fullName evidence="7">5-enolpyruvylshikimate-3-phosphate synthase</fullName>
        <shortName evidence="7">EPSP synthase</shortName>
        <shortName evidence="7">EPSPS</shortName>
    </alternativeName>
</protein>
<evidence type="ECO:0000256" key="7">
    <source>
        <dbReference type="HAMAP-Rule" id="MF_00210"/>
    </source>
</evidence>
<feature type="binding site" evidence="7">
    <location>
        <position position="190"/>
    </location>
    <ligand>
        <name>3-phosphoshikimate</name>
        <dbReference type="ChEBI" id="CHEBI:145989"/>
    </ligand>
</feature>
<dbReference type="SUPFAM" id="SSF55205">
    <property type="entry name" value="EPT/RTPC-like"/>
    <property type="match status" value="1"/>
</dbReference>
<dbReference type="Pfam" id="PF00275">
    <property type="entry name" value="EPSP_synthase"/>
    <property type="match status" value="1"/>
</dbReference>
<dbReference type="HAMAP" id="MF_00210">
    <property type="entry name" value="EPSP_synth"/>
    <property type="match status" value="1"/>
</dbReference>
<feature type="binding site" evidence="7">
    <location>
        <position position="119"/>
    </location>
    <ligand>
        <name>phosphoenolpyruvate</name>
        <dbReference type="ChEBI" id="CHEBI:58702"/>
    </ligand>
</feature>
<keyword evidence="10" id="KW-1185">Reference proteome</keyword>
<evidence type="ECO:0000256" key="1">
    <source>
        <dbReference type="ARBA" id="ARBA00004811"/>
    </source>
</evidence>
<dbReference type="InterPro" id="IPR036968">
    <property type="entry name" value="Enolpyruvate_Tfrase_sf"/>
</dbReference>
<evidence type="ECO:0000256" key="3">
    <source>
        <dbReference type="ARBA" id="ARBA00022605"/>
    </source>
</evidence>
<dbReference type="Gene3D" id="3.65.10.10">
    <property type="entry name" value="Enolpyruvate transferase domain"/>
    <property type="match status" value="2"/>
</dbReference>
<dbReference type="EMBL" id="SKFH01000002">
    <property type="protein sequence ID" value="TCZ74374.1"/>
    <property type="molecule type" value="Genomic_DNA"/>
</dbReference>
<accession>A0A4R4E468</accession>
<keyword evidence="3 7" id="KW-0028">Amino-acid biosynthesis</keyword>
<evidence type="ECO:0000313" key="9">
    <source>
        <dbReference type="EMBL" id="TCZ74374.1"/>
    </source>
</evidence>
<dbReference type="PANTHER" id="PTHR21090">
    <property type="entry name" value="AROM/DEHYDROQUINATE SYNTHASE"/>
    <property type="match status" value="1"/>
</dbReference>
<feature type="binding site" evidence="7">
    <location>
        <position position="91"/>
    </location>
    <ligand>
        <name>phosphoenolpyruvate</name>
        <dbReference type="ChEBI" id="CHEBI:58702"/>
    </ligand>
</feature>
<feature type="binding site" evidence="7">
    <location>
        <position position="20"/>
    </location>
    <ligand>
        <name>3-phosphoshikimate</name>
        <dbReference type="ChEBI" id="CHEBI:145989"/>
    </ligand>
</feature>
<dbReference type="Proteomes" id="UP000295164">
    <property type="component" value="Unassembled WGS sequence"/>
</dbReference>
<dbReference type="AlphaFoldDB" id="A0A4R4E468"/>
<dbReference type="GO" id="GO:0005737">
    <property type="term" value="C:cytoplasm"/>
    <property type="evidence" value="ECO:0007669"/>
    <property type="project" value="UniProtKB-SubCell"/>
</dbReference>
<dbReference type="RefSeq" id="WP_131850420.1">
    <property type="nucleotide sequence ID" value="NZ_SKFH01000002.1"/>
</dbReference>
<dbReference type="GO" id="GO:0009423">
    <property type="term" value="P:chorismate biosynthetic process"/>
    <property type="evidence" value="ECO:0007669"/>
    <property type="project" value="UniProtKB-UniRule"/>
</dbReference>
<comment type="subunit">
    <text evidence="7">Monomer.</text>
</comment>